<accession>A0AAD6WXG7</accession>
<keyword evidence="1" id="KW-0479">Metal-binding</keyword>
<evidence type="ECO:0000256" key="3">
    <source>
        <dbReference type="ARBA" id="ARBA00022833"/>
    </source>
</evidence>
<organism evidence="6 7">
    <name type="scientific">Mycena alexandri</name>
    <dbReference type="NCBI Taxonomy" id="1745969"/>
    <lineage>
        <taxon>Eukaryota</taxon>
        <taxon>Fungi</taxon>
        <taxon>Dikarya</taxon>
        <taxon>Basidiomycota</taxon>
        <taxon>Agaricomycotina</taxon>
        <taxon>Agaricomycetes</taxon>
        <taxon>Agaricomycetidae</taxon>
        <taxon>Agaricales</taxon>
        <taxon>Marasmiineae</taxon>
        <taxon>Mycenaceae</taxon>
        <taxon>Mycena</taxon>
    </lineage>
</organism>
<comment type="caution">
    <text evidence="6">The sequence shown here is derived from an EMBL/GenBank/DDBJ whole genome shotgun (WGS) entry which is preliminary data.</text>
</comment>
<evidence type="ECO:0000256" key="4">
    <source>
        <dbReference type="PROSITE-ProRule" id="PRU00134"/>
    </source>
</evidence>
<evidence type="ECO:0000256" key="2">
    <source>
        <dbReference type="ARBA" id="ARBA00022771"/>
    </source>
</evidence>
<reference evidence="6" key="1">
    <citation type="submission" date="2023-03" db="EMBL/GenBank/DDBJ databases">
        <title>Massive genome expansion in bonnet fungi (Mycena s.s.) driven by repeated elements and novel gene families across ecological guilds.</title>
        <authorList>
            <consortium name="Lawrence Berkeley National Laboratory"/>
            <person name="Harder C.B."/>
            <person name="Miyauchi S."/>
            <person name="Viragh M."/>
            <person name="Kuo A."/>
            <person name="Thoen E."/>
            <person name="Andreopoulos B."/>
            <person name="Lu D."/>
            <person name="Skrede I."/>
            <person name="Drula E."/>
            <person name="Henrissat B."/>
            <person name="Morin E."/>
            <person name="Kohler A."/>
            <person name="Barry K."/>
            <person name="LaButti K."/>
            <person name="Morin E."/>
            <person name="Salamov A."/>
            <person name="Lipzen A."/>
            <person name="Mereny Z."/>
            <person name="Hegedus B."/>
            <person name="Baldrian P."/>
            <person name="Stursova M."/>
            <person name="Weitz H."/>
            <person name="Taylor A."/>
            <person name="Grigoriev I.V."/>
            <person name="Nagy L.G."/>
            <person name="Martin F."/>
            <person name="Kauserud H."/>
        </authorList>
    </citation>
    <scope>NUCLEOTIDE SEQUENCE</scope>
    <source>
        <strain evidence="6">CBHHK200</strain>
    </source>
</reference>
<evidence type="ECO:0000313" key="7">
    <source>
        <dbReference type="Proteomes" id="UP001218188"/>
    </source>
</evidence>
<dbReference type="Pfam" id="PF01753">
    <property type="entry name" value="zf-MYND"/>
    <property type="match status" value="1"/>
</dbReference>
<proteinExistence type="predicted"/>
<feature type="domain" description="MYND-type" evidence="5">
    <location>
        <begin position="4"/>
        <end position="40"/>
    </location>
</feature>
<dbReference type="AlphaFoldDB" id="A0AAD6WXG7"/>
<sequence length="220" mass="24665">MPPCTVCRKATSQKCARCGTAFYCTAEHQKSDWKTHKYACVAPARSLATAFKTRAEAEHDGDTKFAIDAILLPCDDDAPRFVKLVCETYTDSDDDILPAGFKHHREDLDPYLGPHHNTFYKSIPISSMGYTGPALGHTITLRWRDTFLEDGSVINRSIIKLTNGKAYHPWGGNLIAYRSDEPTSLVSRCSDARAEDLRALAAYFVDYGKRVKELEREGRI</sequence>
<dbReference type="Proteomes" id="UP001218188">
    <property type="component" value="Unassembled WGS sequence"/>
</dbReference>
<protein>
    <recommendedName>
        <fullName evidence="5">MYND-type domain-containing protein</fullName>
    </recommendedName>
</protein>
<evidence type="ECO:0000259" key="5">
    <source>
        <dbReference type="PROSITE" id="PS50865"/>
    </source>
</evidence>
<gene>
    <name evidence="6" type="ORF">C8F04DRAFT_963518</name>
</gene>
<dbReference type="SUPFAM" id="SSF144232">
    <property type="entry name" value="HIT/MYND zinc finger-like"/>
    <property type="match status" value="1"/>
</dbReference>
<dbReference type="PROSITE" id="PS50865">
    <property type="entry name" value="ZF_MYND_2"/>
    <property type="match status" value="1"/>
</dbReference>
<dbReference type="Gene3D" id="6.10.140.2220">
    <property type="match status" value="1"/>
</dbReference>
<keyword evidence="7" id="KW-1185">Reference proteome</keyword>
<evidence type="ECO:0000313" key="6">
    <source>
        <dbReference type="EMBL" id="KAJ7028837.1"/>
    </source>
</evidence>
<dbReference type="InterPro" id="IPR002893">
    <property type="entry name" value="Znf_MYND"/>
</dbReference>
<dbReference type="PROSITE" id="PS01360">
    <property type="entry name" value="ZF_MYND_1"/>
    <property type="match status" value="1"/>
</dbReference>
<name>A0AAD6WXG7_9AGAR</name>
<dbReference type="GO" id="GO:0008270">
    <property type="term" value="F:zinc ion binding"/>
    <property type="evidence" value="ECO:0007669"/>
    <property type="project" value="UniProtKB-KW"/>
</dbReference>
<keyword evidence="2 4" id="KW-0863">Zinc-finger</keyword>
<keyword evidence="3" id="KW-0862">Zinc</keyword>
<dbReference type="EMBL" id="JARJCM010000108">
    <property type="protein sequence ID" value="KAJ7028837.1"/>
    <property type="molecule type" value="Genomic_DNA"/>
</dbReference>
<evidence type="ECO:0000256" key="1">
    <source>
        <dbReference type="ARBA" id="ARBA00022723"/>
    </source>
</evidence>